<evidence type="ECO:0000256" key="3">
    <source>
        <dbReference type="ARBA" id="ARBA00022692"/>
    </source>
</evidence>
<evidence type="ECO:0000259" key="8">
    <source>
        <dbReference type="Pfam" id="PF03600"/>
    </source>
</evidence>
<dbReference type="EMBL" id="MLJW01003240">
    <property type="protein sequence ID" value="OIQ72511.1"/>
    <property type="molecule type" value="Genomic_DNA"/>
</dbReference>
<feature type="transmembrane region" description="Helical" evidence="7">
    <location>
        <begin position="6"/>
        <end position="36"/>
    </location>
</feature>
<dbReference type="PROSITE" id="PS01271">
    <property type="entry name" value="NA_SULFATE"/>
    <property type="match status" value="1"/>
</dbReference>
<dbReference type="PANTHER" id="PTHR43652">
    <property type="entry name" value="BASIC AMINO ACID ANTIPORTER YFCC-RELATED"/>
    <property type="match status" value="1"/>
</dbReference>
<evidence type="ECO:0000313" key="9">
    <source>
        <dbReference type="EMBL" id="OIQ72511.1"/>
    </source>
</evidence>
<keyword evidence="6 7" id="KW-0472">Membrane</keyword>
<dbReference type="InterPro" id="IPR004680">
    <property type="entry name" value="Cit_transptr-like_dom"/>
</dbReference>
<name>A0A1J5PXH7_9ZZZZ</name>
<organism evidence="9">
    <name type="scientific">mine drainage metagenome</name>
    <dbReference type="NCBI Taxonomy" id="410659"/>
    <lineage>
        <taxon>unclassified sequences</taxon>
        <taxon>metagenomes</taxon>
        <taxon>ecological metagenomes</taxon>
    </lineage>
</organism>
<evidence type="ECO:0000256" key="1">
    <source>
        <dbReference type="ARBA" id="ARBA00004141"/>
    </source>
</evidence>
<comment type="subcellular location">
    <subcellularLocation>
        <location evidence="1">Membrane</location>
        <topology evidence="1">Multi-pass membrane protein</topology>
    </subcellularLocation>
</comment>
<dbReference type="GO" id="GO:0005886">
    <property type="term" value="C:plasma membrane"/>
    <property type="evidence" value="ECO:0007669"/>
    <property type="project" value="TreeGrafter"/>
</dbReference>
<comment type="caution">
    <text evidence="9">The sequence shown here is derived from an EMBL/GenBank/DDBJ whole genome shotgun (WGS) entry which is preliminary data.</text>
</comment>
<evidence type="ECO:0000256" key="2">
    <source>
        <dbReference type="ARBA" id="ARBA00022448"/>
    </source>
</evidence>
<evidence type="ECO:0000256" key="5">
    <source>
        <dbReference type="ARBA" id="ARBA00022989"/>
    </source>
</evidence>
<dbReference type="AlphaFoldDB" id="A0A1J5PXH7"/>
<dbReference type="InterPro" id="IPR051679">
    <property type="entry name" value="DASS-Related_Transporters"/>
</dbReference>
<keyword evidence="2" id="KW-0813">Transport</keyword>
<evidence type="ECO:0000256" key="7">
    <source>
        <dbReference type="SAM" id="Phobius"/>
    </source>
</evidence>
<reference evidence="9" key="1">
    <citation type="submission" date="2016-10" db="EMBL/GenBank/DDBJ databases">
        <title>Sequence of Gallionella enrichment culture.</title>
        <authorList>
            <person name="Poehlein A."/>
            <person name="Muehling M."/>
            <person name="Daniel R."/>
        </authorList>
    </citation>
    <scope>NUCLEOTIDE SEQUENCE</scope>
</reference>
<gene>
    <name evidence="9" type="ORF">GALL_458590</name>
</gene>
<keyword evidence="5 7" id="KW-1133">Transmembrane helix</keyword>
<evidence type="ECO:0000256" key="6">
    <source>
        <dbReference type="ARBA" id="ARBA00023136"/>
    </source>
</evidence>
<dbReference type="Pfam" id="PF03600">
    <property type="entry name" value="CitMHS"/>
    <property type="match status" value="1"/>
</dbReference>
<keyword evidence="3 7" id="KW-0812">Transmembrane</keyword>
<feature type="transmembrane region" description="Helical" evidence="7">
    <location>
        <begin position="87"/>
        <end position="107"/>
    </location>
</feature>
<sequence>MLPPHLMIFAVFMVAWALTELVTNNAVALVLTPIAIGLGTALHIDPRALVVTVMFASSASFGTPIGYQTNTLVYGPGGYKFTDYIRFGLPLSLIQAIVVSLLVPVFWPL</sequence>
<dbReference type="GO" id="GO:0055085">
    <property type="term" value="P:transmembrane transport"/>
    <property type="evidence" value="ECO:0007669"/>
    <property type="project" value="InterPro"/>
</dbReference>
<dbReference type="InterPro" id="IPR031312">
    <property type="entry name" value="Na/sul_symport_CS"/>
</dbReference>
<proteinExistence type="predicted"/>
<evidence type="ECO:0000256" key="4">
    <source>
        <dbReference type="ARBA" id="ARBA00022737"/>
    </source>
</evidence>
<dbReference type="PANTHER" id="PTHR43652:SF2">
    <property type="entry name" value="BASIC AMINO ACID ANTIPORTER YFCC-RELATED"/>
    <property type="match status" value="1"/>
</dbReference>
<feature type="domain" description="Citrate transporter-like" evidence="8">
    <location>
        <begin position="6"/>
        <end position="106"/>
    </location>
</feature>
<accession>A0A1J5PXH7</accession>
<keyword evidence="4" id="KW-0677">Repeat</keyword>
<protein>
    <submittedName>
        <fullName evidence="9">Sodium:sulfate symporter transmembrane region</fullName>
    </submittedName>
</protein>
<feature type="transmembrane region" description="Helical" evidence="7">
    <location>
        <begin position="48"/>
        <end position="67"/>
    </location>
</feature>